<evidence type="ECO:0000313" key="4">
    <source>
        <dbReference type="Ensembl" id="ENSMMOP00000025655.1"/>
    </source>
</evidence>
<dbReference type="PROSITE" id="PS50004">
    <property type="entry name" value="C2"/>
    <property type="match status" value="1"/>
</dbReference>
<evidence type="ECO:0000256" key="2">
    <source>
        <dbReference type="SAM" id="Phobius"/>
    </source>
</evidence>
<dbReference type="GO" id="GO:0031045">
    <property type="term" value="C:dense core granule"/>
    <property type="evidence" value="ECO:0007669"/>
    <property type="project" value="TreeGrafter"/>
</dbReference>
<comment type="similarity">
    <text evidence="1">Belongs to the synaptotagmin family.</text>
</comment>
<dbReference type="SUPFAM" id="SSF49562">
    <property type="entry name" value="C2 domain (Calcium/lipid-binding domain, CaLB)"/>
    <property type="match status" value="2"/>
</dbReference>
<dbReference type="GO" id="GO:0005886">
    <property type="term" value="C:plasma membrane"/>
    <property type="evidence" value="ECO:0007669"/>
    <property type="project" value="TreeGrafter"/>
</dbReference>
<evidence type="ECO:0000259" key="3">
    <source>
        <dbReference type="PROSITE" id="PS50004"/>
    </source>
</evidence>
<dbReference type="STRING" id="94237.ENSMMOP00000025655"/>
<feature type="transmembrane region" description="Helical" evidence="2">
    <location>
        <begin position="6"/>
        <end position="28"/>
    </location>
</feature>
<reference evidence="4" key="2">
    <citation type="submission" date="2025-09" db="UniProtKB">
        <authorList>
            <consortium name="Ensembl"/>
        </authorList>
    </citation>
    <scope>IDENTIFICATION</scope>
</reference>
<dbReference type="GO" id="GO:0030276">
    <property type="term" value="F:clathrin binding"/>
    <property type="evidence" value="ECO:0007669"/>
    <property type="project" value="TreeGrafter"/>
</dbReference>
<dbReference type="PANTHER" id="PTHR10024:SF175">
    <property type="entry name" value="C2 DOMAIN-CONTAINING PROTEIN"/>
    <property type="match status" value="1"/>
</dbReference>
<dbReference type="AlphaFoldDB" id="A0A3Q3XBA0"/>
<accession>A0A3Q3XBA0</accession>
<proteinExistence type="inferred from homology"/>
<dbReference type="Ensembl" id="ENSMMOT00000026088.1">
    <property type="protein sequence ID" value="ENSMMOP00000025655.1"/>
    <property type="gene ID" value="ENSMMOG00000019442.1"/>
</dbReference>
<reference evidence="4" key="1">
    <citation type="submission" date="2025-08" db="UniProtKB">
        <authorList>
            <consortium name="Ensembl"/>
        </authorList>
    </citation>
    <scope>IDENTIFICATION</scope>
</reference>
<keyword evidence="2" id="KW-0472">Membrane</keyword>
<dbReference type="GO" id="GO:0000149">
    <property type="term" value="F:SNARE binding"/>
    <property type="evidence" value="ECO:0007669"/>
    <property type="project" value="TreeGrafter"/>
</dbReference>
<dbReference type="GO" id="GO:0005509">
    <property type="term" value="F:calcium ion binding"/>
    <property type="evidence" value="ECO:0007669"/>
    <property type="project" value="TreeGrafter"/>
</dbReference>
<keyword evidence="5" id="KW-1185">Reference proteome</keyword>
<dbReference type="Gene3D" id="2.60.40.150">
    <property type="entry name" value="C2 domain"/>
    <property type="match status" value="2"/>
</dbReference>
<organism evidence="4 5">
    <name type="scientific">Mola mola</name>
    <name type="common">Ocean sunfish</name>
    <name type="synonym">Tetraodon mola</name>
    <dbReference type="NCBI Taxonomy" id="94237"/>
    <lineage>
        <taxon>Eukaryota</taxon>
        <taxon>Metazoa</taxon>
        <taxon>Chordata</taxon>
        <taxon>Craniata</taxon>
        <taxon>Vertebrata</taxon>
        <taxon>Euteleostomi</taxon>
        <taxon>Actinopterygii</taxon>
        <taxon>Neopterygii</taxon>
        <taxon>Teleostei</taxon>
        <taxon>Neoteleostei</taxon>
        <taxon>Acanthomorphata</taxon>
        <taxon>Eupercaria</taxon>
        <taxon>Tetraodontiformes</taxon>
        <taxon>Molidae</taxon>
        <taxon>Mola</taxon>
    </lineage>
</organism>
<dbReference type="OMA" id="PHITIRF"/>
<keyword evidence="2" id="KW-1133">Transmembrane helix</keyword>
<keyword evidence="2" id="KW-0812">Transmembrane</keyword>
<dbReference type="GO" id="GO:0048488">
    <property type="term" value="P:synaptic vesicle endocytosis"/>
    <property type="evidence" value="ECO:0007669"/>
    <property type="project" value="TreeGrafter"/>
</dbReference>
<dbReference type="GO" id="GO:0005544">
    <property type="term" value="F:calcium-dependent phospholipid binding"/>
    <property type="evidence" value="ECO:0007669"/>
    <property type="project" value="TreeGrafter"/>
</dbReference>
<dbReference type="GO" id="GO:0048791">
    <property type="term" value="P:calcium ion-regulated exocytosis of neurotransmitter"/>
    <property type="evidence" value="ECO:0007669"/>
    <property type="project" value="TreeGrafter"/>
</dbReference>
<dbReference type="Pfam" id="PF00168">
    <property type="entry name" value="C2"/>
    <property type="match status" value="2"/>
</dbReference>
<name>A0A3Q3XBA0_MOLML</name>
<dbReference type="InterPro" id="IPR000008">
    <property type="entry name" value="C2_dom"/>
</dbReference>
<dbReference type="GO" id="GO:0030424">
    <property type="term" value="C:axon"/>
    <property type="evidence" value="ECO:0007669"/>
    <property type="project" value="TreeGrafter"/>
</dbReference>
<feature type="domain" description="C2" evidence="3">
    <location>
        <begin position="1"/>
        <end position="116"/>
    </location>
</feature>
<sequence>MPFPDTVKYCILGISITLLLVALGILAWQAFRCWTHTTYTQQDVLQEWQTHVVKGSCNPLFGDQFNCILREEKQLHHINLKMEVRDFDRFSRHTVLGEVRVPLGQLNISYPLELQQDLQMPQKQDLAGEVLLSLKFLPTSQRLEVGVLKIKTVMYAKICVQHNQHKLRHQKTSTVSQCQVTVFNEVLVFPLLEFPLKECKIVVCVYKTYMTKSAKNLIGQLTVGKTKNSEDKHWSLMMRLVRQPVAKWHSLLI</sequence>
<protein>
    <recommendedName>
        <fullName evidence="3">C2 domain-containing protein</fullName>
    </recommendedName>
</protein>
<dbReference type="GO" id="GO:0030672">
    <property type="term" value="C:synaptic vesicle membrane"/>
    <property type="evidence" value="ECO:0007669"/>
    <property type="project" value="TreeGrafter"/>
</dbReference>
<dbReference type="InterPro" id="IPR035892">
    <property type="entry name" value="C2_domain_sf"/>
</dbReference>
<evidence type="ECO:0000256" key="1">
    <source>
        <dbReference type="ARBA" id="ARBA00006996"/>
    </source>
</evidence>
<dbReference type="Proteomes" id="UP000261620">
    <property type="component" value="Unplaced"/>
</dbReference>
<evidence type="ECO:0000313" key="5">
    <source>
        <dbReference type="Proteomes" id="UP000261620"/>
    </source>
</evidence>
<dbReference type="PANTHER" id="PTHR10024">
    <property type="entry name" value="SYNAPTOTAGMIN"/>
    <property type="match status" value="1"/>
</dbReference>
<dbReference type="GO" id="GO:0001786">
    <property type="term" value="F:phosphatidylserine binding"/>
    <property type="evidence" value="ECO:0007669"/>
    <property type="project" value="TreeGrafter"/>
</dbReference>